<name>A0A0V8DSK2_LACLL</name>
<protein>
    <submittedName>
        <fullName evidence="1">Type I restriction-modification system DNA-methyltransferase subunit M</fullName>
    </submittedName>
</protein>
<dbReference type="GO" id="GO:0008168">
    <property type="term" value="F:methyltransferase activity"/>
    <property type="evidence" value="ECO:0007669"/>
    <property type="project" value="UniProtKB-KW"/>
</dbReference>
<evidence type="ECO:0000313" key="2">
    <source>
        <dbReference type="Proteomes" id="UP000053612"/>
    </source>
</evidence>
<proteinExistence type="predicted"/>
<reference evidence="2" key="1">
    <citation type="submission" date="2015-10" db="EMBL/GenBank/DDBJ databases">
        <title>Draft Genome Sequences of 11 Lactococcus lactis subspecies cremoris strains.</title>
        <authorList>
            <person name="Wels M."/>
            <person name="Backus L."/>
            <person name="Boekhorst J."/>
            <person name="Dijkstra A."/>
            <person name="Beerthuizen M."/>
            <person name="Kelly W."/>
            <person name="Siezen R."/>
            <person name="Bachmann H."/>
            <person name="Van Hijum S."/>
        </authorList>
    </citation>
    <scope>NUCLEOTIDE SEQUENCE [LARGE SCALE GENOMIC DNA]</scope>
    <source>
        <strain evidence="2">LMG9449</strain>
    </source>
</reference>
<accession>A0A0V8DSK2</accession>
<dbReference type="AlphaFoldDB" id="A0A0V8DSK2"/>
<gene>
    <name evidence="1" type="ORF">LMG9449_1981</name>
</gene>
<dbReference type="PATRIC" id="fig|1360.109.peg.2272"/>
<dbReference type="GO" id="GO:0032259">
    <property type="term" value="P:methylation"/>
    <property type="evidence" value="ECO:0007669"/>
    <property type="project" value="UniProtKB-KW"/>
</dbReference>
<dbReference type="Proteomes" id="UP000053612">
    <property type="component" value="Unassembled WGS sequence"/>
</dbReference>
<sequence>MNIASRIETDKASVYSQDISQKSSNLLRMNSILNGIIHSISQIVQGNTIIGNRHPEKWITLFPTHYLKLDFSDW</sequence>
<comment type="caution">
    <text evidence="1">The sequence shown here is derived from an EMBL/GenBank/DDBJ whole genome shotgun (WGS) entry which is preliminary data.</text>
</comment>
<keyword evidence="1" id="KW-0808">Transferase</keyword>
<evidence type="ECO:0000313" key="1">
    <source>
        <dbReference type="EMBL" id="KSU16514.1"/>
    </source>
</evidence>
<dbReference type="EMBL" id="LKLS01000154">
    <property type="protein sequence ID" value="KSU16514.1"/>
    <property type="molecule type" value="Genomic_DNA"/>
</dbReference>
<organism evidence="1 2">
    <name type="scientific">Lactococcus lactis subsp. lactis</name>
    <name type="common">Streptococcus lactis</name>
    <dbReference type="NCBI Taxonomy" id="1360"/>
    <lineage>
        <taxon>Bacteria</taxon>
        <taxon>Bacillati</taxon>
        <taxon>Bacillota</taxon>
        <taxon>Bacilli</taxon>
        <taxon>Lactobacillales</taxon>
        <taxon>Streptococcaceae</taxon>
        <taxon>Lactococcus</taxon>
    </lineage>
</organism>
<keyword evidence="1" id="KW-0489">Methyltransferase</keyword>